<reference evidence="1" key="1">
    <citation type="submission" date="2022-08" db="EMBL/GenBank/DDBJ databases">
        <title>Genomic Encyclopedia of Type Strains, Phase V (KMG-V): Genome sequencing to study the core and pangenomes of soil and plant-associated prokaryotes.</title>
        <authorList>
            <person name="Whitman W."/>
        </authorList>
    </citation>
    <scope>NUCLEOTIDE SEQUENCE</scope>
    <source>
        <strain evidence="1">SP3049</strain>
    </source>
</reference>
<dbReference type="AlphaFoldDB" id="A0A9X2Q6A1"/>
<dbReference type="Gene3D" id="3.40.1350.10">
    <property type="match status" value="1"/>
</dbReference>
<protein>
    <submittedName>
        <fullName evidence="1">Uncharacterized protein</fullName>
    </submittedName>
</protein>
<gene>
    <name evidence="1" type="ORF">GGP61_003749</name>
</gene>
<comment type="caution">
    <text evidence="1">The sequence shown here is derived from an EMBL/GenBank/DDBJ whole genome shotgun (WGS) entry which is preliminary data.</text>
</comment>
<accession>A0A9X2Q6A1</accession>
<evidence type="ECO:0000313" key="1">
    <source>
        <dbReference type="EMBL" id="MCS3712111.1"/>
    </source>
</evidence>
<dbReference type="InterPro" id="IPR011856">
    <property type="entry name" value="tRNA_endonuc-like_dom_sf"/>
</dbReference>
<organism evidence="1 2">
    <name type="scientific">Salinibacter ruber</name>
    <dbReference type="NCBI Taxonomy" id="146919"/>
    <lineage>
        <taxon>Bacteria</taxon>
        <taxon>Pseudomonadati</taxon>
        <taxon>Rhodothermota</taxon>
        <taxon>Rhodothermia</taxon>
        <taxon>Rhodothermales</taxon>
        <taxon>Salinibacteraceae</taxon>
        <taxon>Salinibacter</taxon>
    </lineage>
</organism>
<dbReference type="Proteomes" id="UP001155057">
    <property type="component" value="Unassembled WGS sequence"/>
</dbReference>
<proteinExistence type="predicted"/>
<sequence length="105" mass="11581">MPNSARKGKRYERELVNQCEDAGIRATRAYASNGQALGEHKNCDLKLSVPDGPELTAQAKRRANVGGYLTDKHVDLVAVREDRGPSLAVVPFDLFLDLLQRDSDT</sequence>
<dbReference type="GO" id="GO:0003676">
    <property type="term" value="F:nucleic acid binding"/>
    <property type="evidence" value="ECO:0007669"/>
    <property type="project" value="InterPro"/>
</dbReference>
<evidence type="ECO:0000313" key="2">
    <source>
        <dbReference type="Proteomes" id="UP001155057"/>
    </source>
</evidence>
<dbReference type="EMBL" id="JANUAE010000027">
    <property type="protein sequence ID" value="MCS3712111.1"/>
    <property type="molecule type" value="Genomic_DNA"/>
</dbReference>
<name>A0A9X2Q6A1_9BACT</name>
<dbReference type="RefSeq" id="WP_259124757.1">
    <property type="nucleotide sequence ID" value="NZ_JANUAE010000027.1"/>
</dbReference>